<feature type="non-terminal residue" evidence="8">
    <location>
        <position position="386"/>
    </location>
</feature>
<dbReference type="Pfam" id="PF00703">
    <property type="entry name" value="Glyco_hydro_2"/>
    <property type="match status" value="1"/>
</dbReference>
<accession>A0A5J4Q4D6</accession>
<gene>
    <name evidence="8" type="ORF">EZS27_033299</name>
</gene>
<dbReference type="EC" id="3.2.1.23" evidence="3"/>
<evidence type="ECO:0000313" key="8">
    <source>
        <dbReference type="EMBL" id="KAA6316382.1"/>
    </source>
</evidence>
<evidence type="ECO:0000256" key="5">
    <source>
        <dbReference type="ARBA" id="ARBA00023295"/>
    </source>
</evidence>
<dbReference type="Gene3D" id="3.20.20.80">
    <property type="entry name" value="Glycosidases"/>
    <property type="match status" value="1"/>
</dbReference>
<dbReference type="InterPro" id="IPR008979">
    <property type="entry name" value="Galactose-bd-like_sf"/>
</dbReference>
<dbReference type="SUPFAM" id="SSF51445">
    <property type="entry name" value="(Trans)glycosidases"/>
    <property type="match status" value="1"/>
</dbReference>
<comment type="catalytic activity">
    <reaction evidence="1">
        <text>Hydrolysis of terminal non-reducing beta-D-galactose residues in beta-D-galactosides.</text>
        <dbReference type="EC" id="3.2.1.23"/>
    </reaction>
</comment>
<evidence type="ECO:0000259" key="6">
    <source>
        <dbReference type="Pfam" id="PF00703"/>
    </source>
</evidence>
<dbReference type="PANTHER" id="PTHR46323:SF2">
    <property type="entry name" value="BETA-GALACTOSIDASE"/>
    <property type="match status" value="1"/>
</dbReference>
<comment type="caution">
    <text evidence="8">The sequence shown here is derived from an EMBL/GenBank/DDBJ whole genome shotgun (WGS) entry which is preliminary data.</text>
</comment>
<reference evidence="8" key="1">
    <citation type="submission" date="2019-03" db="EMBL/GenBank/DDBJ databases">
        <title>Single cell metagenomics reveals metabolic interactions within the superorganism composed of flagellate Streblomastix strix and complex community of Bacteroidetes bacteria on its surface.</title>
        <authorList>
            <person name="Treitli S.C."/>
            <person name="Kolisko M."/>
            <person name="Husnik F."/>
            <person name="Keeling P."/>
            <person name="Hampl V."/>
        </authorList>
    </citation>
    <scope>NUCLEOTIDE SEQUENCE</scope>
    <source>
        <strain evidence="8">STM</strain>
    </source>
</reference>
<evidence type="ECO:0000256" key="3">
    <source>
        <dbReference type="ARBA" id="ARBA00012756"/>
    </source>
</evidence>
<evidence type="ECO:0000259" key="7">
    <source>
        <dbReference type="Pfam" id="PF02837"/>
    </source>
</evidence>
<dbReference type="GO" id="GO:0005990">
    <property type="term" value="P:lactose catabolic process"/>
    <property type="evidence" value="ECO:0007669"/>
    <property type="project" value="TreeGrafter"/>
</dbReference>
<proteinExistence type="inferred from homology"/>
<dbReference type="SUPFAM" id="SSF49785">
    <property type="entry name" value="Galactose-binding domain-like"/>
    <property type="match status" value="1"/>
</dbReference>
<dbReference type="SUPFAM" id="SSF49303">
    <property type="entry name" value="beta-Galactosidase/glucuronidase domain"/>
    <property type="match status" value="1"/>
</dbReference>
<dbReference type="PANTHER" id="PTHR46323">
    <property type="entry name" value="BETA-GALACTOSIDASE"/>
    <property type="match status" value="1"/>
</dbReference>
<dbReference type="GO" id="GO:0009341">
    <property type="term" value="C:beta-galactosidase complex"/>
    <property type="evidence" value="ECO:0007669"/>
    <property type="project" value="TreeGrafter"/>
</dbReference>
<evidence type="ECO:0000256" key="4">
    <source>
        <dbReference type="ARBA" id="ARBA00022801"/>
    </source>
</evidence>
<keyword evidence="4 8" id="KW-0378">Hydrolase</keyword>
<protein>
    <recommendedName>
        <fullName evidence="3">beta-galactosidase</fullName>
        <ecNumber evidence="3">3.2.1.23</ecNumber>
    </recommendedName>
</protein>
<organism evidence="8">
    <name type="scientific">termite gut metagenome</name>
    <dbReference type="NCBI Taxonomy" id="433724"/>
    <lineage>
        <taxon>unclassified sequences</taxon>
        <taxon>metagenomes</taxon>
        <taxon>organismal metagenomes</taxon>
    </lineage>
</organism>
<dbReference type="InterPro" id="IPR006104">
    <property type="entry name" value="Glyco_hydro_2_N"/>
</dbReference>
<dbReference type="AlphaFoldDB" id="A0A5J4Q4D6"/>
<dbReference type="FunFam" id="2.60.40.10:FF:000680">
    <property type="entry name" value="Beta-galactosidase"/>
    <property type="match status" value="1"/>
</dbReference>
<dbReference type="EMBL" id="SNRY01004899">
    <property type="protein sequence ID" value="KAA6316382.1"/>
    <property type="molecule type" value="Genomic_DNA"/>
</dbReference>
<comment type="similarity">
    <text evidence="2">Belongs to the glycosyl hydrolase 2 family.</text>
</comment>
<dbReference type="InterPro" id="IPR013783">
    <property type="entry name" value="Ig-like_fold"/>
</dbReference>
<evidence type="ECO:0000256" key="1">
    <source>
        <dbReference type="ARBA" id="ARBA00001412"/>
    </source>
</evidence>
<name>A0A5J4Q4D6_9ZZZZ</name>
<dbReference type="Gene3D" id="2.60.120.260">
    <property type="entry name" value="Galactose-binding domain-like"/>
    <property type="match status" value="1"/>
</dbReference>
<dbReference type="InterPro" id="IPR017853">
    <property type="entry name" value="GH"/>
</dbReference>
<dbReference type="InterPro" id="IPR050347">
    <property type="entry name" value="Bact_Beta-galactosidase"/>
</dbReference>
<dbReference type="GO" id="GO:0004565">
    <property type="term" value="F:beta-galactosidase activity"/>
    <property type="evidence" value="ECO:0007669"/>
    <property type="project" value="UniProtKB-EC"/>
</dbReference>
<sequence length="386" mass="43963">MKKFFALTCVFLSSFVIQAQEERYEQITNPKLTSINREAPHSTFTSYTNEKDAIRNNKTNGTYRLMLNGTWKFDYVEDFDDRPVNFANPNTNVSDWADIIVPGNWERQGFGIPIYTSMNYSFCSNGYPPYLDKPNPPYVPRDWNPTGTYRRDFIIPATWSGKEIFLSADGTRGAAFFYLNGTFIGMNKDSKTPARFNVTKNLKRGKNVIAVQVHRFSDGNYLEDQDFWRISGFERDIYLYAQPKLHIADFNVQSPLDNNYDNGLLTVKVNLTNVSGTGRNCLVSYQLLDKNGKGVVVSQRKSINIAKNAEVVFQSQKVNSPLHWTAETPDLYTLVISVKDANGIVIEATSCKVGFRTVEIINKQLLVNGQPILIKGVNYHEHNEYT</sequence>
<keyword evidence="5 8" id="KW-0326">Glycosidase</keyword>
<evidence type="ECO:0000256" key="2">
    <source>
        <dbReference type="ARBA" id="ARBA00007401"/>
    </source>
</evidence>
<dbReference type="InterPro" id="IPR006102">
    <property type="entry name" value="Ig-like_GH2"/>
</dbReference>
<dbReference type="Pfam" id="PF02837">
    <property type="entry name" value="Glyco_hydro_2_N"/>
    <property type="match status" value="1"/>
</dbReference>
<dbReference type="InterPro" id="IPR036156">
    <property type="entry name" value="Beta-gal/glucu_dom_sf"/>
</dbReference>
<dbReference type="Gene3D" id="2.60.40.10">
    <property type="entry name" value="Immunoglobulins"/>
    <property type="match status" value="1"/>
</dbReference>
<feature type="domain" description="Glycoside hydrolase family 2 immunoglobulin-like beta-sandwich" evidence="6">
    <location>
        <begin position="246"/>
        <end position="356"/>
    </location>
</feature>
<feature type="domain" description="Glycosyl hydrolases family 2 sugar binding" evidence="7">
    <location>
        <begin position="67"/>
        <end position="243"/>
    </location>
</feature>